<dbReference type="GO" id="GO:0000481">
    <property type="term" value="P:maturation of 5S rRNA"/>
    <property type="evidence" value="ECO:0007669"/>
    <property type="project" value="TreeGrafter"/>
</dbReference>
<dbReference type="GO" id="GO:0046540">
    <property type="term" value="C:U4/U6 x U5 tri-snRNP complex"/>
    <property type="evidence" value="ECO:0007669"/>
    <property type="project" value="InterPro"/>
</dbReference>
<feature type="compositionally biased region" description="Basic and acidic residues" evidence="6">
    <location>
        <begin position="37"/>
        <end position="55"/>
    </location>
</feature>
<feature type="compositionally biased region" description="Low complexity" evidence="6">
    <location>
        <begin position="778"/>
        <end position="796"/>
    </location>
</feature>
<dbReference type="GO" id="GO:0045292">
    <property type="term" value="P:mRNA cis splicing, via spliceosome"/>
    <property type="evidence" value="ECO:0007669"/>
    <property type="project" value="TreeGrafter"/>
</dbReference>
<evidence type="ECO:0000256" key="2">
    <source>
        <dbReference type="ARBA" id="ARBA00006076"/>
    </source>
</evidence>
<keyword evidence="8" id="KW-1185">Reference proteome</keyword>
<keyword evidence="5" id="KW-0539">Nucleus</keyword>
<reference evidence="7 8" key="1">
    <citation type="journal article" date="2019" name="Sci. Rep.">
        <title>Comparative genomics of chytrid fungi reveal insights into the obligate biotrophic and pathogenic lifestyle of Synchytrium endobioticum.</title>
        <authorList>
            <person name="van de Vossenberg B.T.L.H."/>
            <person name="Warris S."/>
            <person name="Nguyen H.D.T."/>
            <person name="van Gent-Pelzer M.P.E."/>
            <person name="Joly D.L."/>
            <person name="van de Geest H.C."/>
            <person name="Bonants P.J.M."/>
            <person name="Smith D.S."/>
            <person name="Levesque C.A."/>
            <person name="van der Lee T.A.J."/>
        </authorList>
    </citation>
    <scope>NUCLEOTIDE SEQUENCE [LARGE SCALE GENOMIC DNA]</scope>
    <source>
        <strain evidence="7 8">CBS 809.83</strain>
    </source>
</reference>
<evidence type="ECO:0000256" key="4">
    <source>
        <dbReference type="ARBA" id="ARBA00023187"/>
    </source>
</evidence>
<comment type="similarity">
    <text evidence="2">Belongs to the SNU66/SART1 family.</text>
</comment>
<feature type="region of interest" description="Disordered" evidence="6">
    <location>
        <begin position="570"/>
        <end position="618"/>
    </location>
</feature>
<proteinExistence type="inferred from homology"/>
<comment type="subcellular location">
    <subcellularLocation>
        <location evidence="1">Nucleus</location>
    </subcellularLocation>
</comment>
<feature type="compositionally biased region" description="Basic and acidic residues" evidence="6">
    <location>
        <begin position="570"/>
        <end position="583"/>
    </location>
</feature>
<evidence type="ECO:0000256" key="6">
    <source>
        <dbReference type="SAM" id="MobiDB-lite"/>
    </source>
</evidence>
<feature type="compositionally biased region" description="Low complexity" evidence="6">
    <location>
        <begin position="365"/>
        <end position="375"/>
    </location>
</feature>
<feature type="compositionally biased region" description="Basic residues" evidence="6">
    <location>
        <begin position="292"/>
        <end position="301"/>
    </location>
</feature>
<feature type="region of interest" description="Disordered" evidence="6">
    <location>
        <begin position="433"/>
        <end position="510"/>
    </location>
</feature>
<protein>
    <recommendedName>
        <fullName evidence="9">SART-1 protein</fullName>
    </recommendedName>
</protein>
<organism evidence="7 8">
    <name type="scientific">Powellomyces hirtus</name>
    <dbReference type="NCBI Taxonomy" id="109895"/>
    <lineage>
        <taxon>Eukaryota</taxon>
        <taxon>Fungi</taxon>
        <taxon>Fungi incertae sedis</taxon>
        <taxon>Chytridiomycota</taxon>
        <taxon>Chytridiomycota incertae sedis</taxon>
        <taxon>Chytridiomycetes</taxon>
        <taxon>Spizellomycetales</taxon>
        <taxon>Powellomycetaceae</taxon>
        <taxon>Powellomyces</taxon>
    </lineage>
</organism>
<evidence type="ECO:0000313" key="7">
    <source>
        <dbReference type="EMBL" id="TPX60303.1"/>
    </source>
</evidence>
<dbReference type="AlphaFoldDB" id="A0A507E8B2"/>
<dbReference type="PANTHER" id="PTHR14152:SF5">
    <property type="entry name" value="U4_U6.U5 TRI-SNRNP-ASSOCIATED PROTEIN 1"/>
    <property type="match status" value="1"/>
</dbReference>
<name>A0A507E8B2_9FUNG</name>
<dbReference type="Pfam" id="PF19252">
    <property type="entry name" value="HIND"/>
    <property type="match status" value="1"/>
</dbReference>
<feature type="region of interest" description="Disordered" evidence="6">
    <location>
        <begin position="27"/>
        <end position="55"/>
    </location>
</feature>
<comment type="caution">
    <text evidence="7">The sequence shown here is derived from an EMBL/GenBank/DDBJ whole genome shotgun (WGS) entry which is preliminary data.</text>
</comment>
<keyword evidence="4" id="KW-0508">mRNA splicing</keyword>
<evidence type="ECO:0000313" key="8">
    <source>
        <dbReference type="Proteomes" id="UP000318582"/>
    </source>
</evidence>
<feature type="compositionally biased region" description="Basic and acidic residues" evidence="6">
    <location>
        <begin position="810"/>
        <end position="825"/>
    </location>
</feature>
<feature type="compositionally biased region" description="Basic and acidic residues" evidence="6">
    <location>
        <begin position="594"/>
        <end position="618"/>
    </location>
</feature>
<dbReference type="InterPro" id="IPR005011">
    <property type="entry name" value="SNU66/SART1"/>
</dbReference>
<dbReference type="Pfam" id="PF03343">
    <property type="entry name" value="SART-1"/>
    <property type="match status" value="1"/>
</dbReference>
<evidence type="ECO:0000256" key="5">
    <source>
        <dbReference type="ARBA" id="ARBA00023242"/>
    </source>
</evidence>
<gene>
    <name evidence="7" type="ORF">PhCBS80983_g01884</name>
</gene>
<dbReference type="EMBL" id="QEAQ01000016">
    <property type="protein sequence ID" value="TPX60303.1"/>
    <property type="molecule type" value="Genomic_DNA"/>
</dbReference>
<keyword evidence="3" id="KW-0507">mRNA processing</keyword>
<dbReference type="Proteomes" id="UP000318582">
    <property type="component" value="Unassembled WGS sequence"/>
</dbReference>
<sequence length="825" mass="92609">MAHDDQDLDGQAEVSMTIEQTNALRISLGMKPLTEGKSTEKQQEAEENFAKHKDELAKKAARKDLIDTLAKEKAKAQRNVVLEGPTLGAASDEEDETGDSLAWVKRQREKDEKRKLKVKKKAALLARKKELELTEMDQAATSAYKASDLKGLRVDHDLEDVMAGGESILTLKDSTIAELEEEGDVLQSVQLADSERNRKNVDNKKKKGAYNVYDDDEFGNVGTKRNILSQYDEEIDGPQKSGFVINEEGAVDLEQQRKDVSEQMRANAIALTYDKAQEIKDYYTQEEMVAFKKPKKKRKPRRDREGDIEGAADEQQSGSAGRDHGSRRRRAVLDEDEDAMDVDSPADQVNESSVQSKTINYSMSNRNTNTDNVNFVDDDDLQSALARTRRLQLQKRSKTDVEDMAKAALQIRDDDTLPEGAVDLSATSEFVRNLATAPTPKALEPPRPNRPALPKDESAPPKVDAMDVDEAPTEERGGWDMDEAVDEEPHEKSTMKAEGDDKSDDGEFMPAPIEEEPLIGAGLASTLALLTQKGFVEKASPEEVERLRKQNEKRTWLAEQKKLEKIREMQRLKEKELKREKNKQQQGKGQQQQQHRDEHDWYREEQEARYAERERARETEERFKKYIPDVNLEYHDEYGRKLNQKEAFRQLSHKFHGKTSGKMKTERRLRKIEDELKMEKMSSNDTPLGTAGALVERTRAAGAAHVVLSVGNRSALPADVSFASIKPNKPITKPTPRPHVTTTTVIDTDRNVNTFNREKVTFGLGGSVAAAAAPIANKPVASQSPSSRPSSPQSSSAFQPVTATTFPAKRKTDIEDGRETKKSRT</sequence>
<evidence type="ECO:0000256" key="3">
    <source>
        <dbReference type="ARBA" id="ARBA00022664"/>
    </source>
</evidence>
<feature type="region of interest" description="Disordered" evidence="6">
    <location>
        <begin position="285"/>
        <end position="375"/>
    </location>
</feature>
<accession>A0A507E8B2</accession>
<feature type="compositionally biased region" description="Low complexity" evidence="6">
    <location>
        <begin position="584"/>
        <end position="593"/>
    </location>
</feature>
<feature type="compositionally biased region" description="Polar residues" evidence="6">
    <location>
        <begin position="347"/>
        <end position="364"/>
    </location>
</feature>
<evidence type="ECO:0000256" key="1">
    <source>
        <dbReference type="ARBA" id="ARBA00004123"/>
    </source>
</evidence>
<dbReference type="InterPro" id="IPR045347">
    <property type="entry name" value="HIND"/>
</dbReference>
<feature type="compositionally biased region" description="Basic and acidic residues" evidence="6">
    <location>
        <begin position="487"/>
        <end position="500"/>
    </location>
</feature>
<dbReference type="PANTHER" id="PTHR14152">
    <property type="entry name" value="SQUAMOUS CELL CARCINOMA ANTIGEN RECOGNISED BY CYTOTOXIC T LYMPHOCYTES"/>
    <property type="match status" value="1"/>
</dbReference>
<feature type="compositionally biased region" description="Acidic residues" evidence="6">
    <location>
        <begin position="501"/>
        <end position="510"/>
    </location>
</feature>
<evidence type="ECO:0008006" key="9">
    <source>
        <dbReference type="Google" id="ProtNLM"/>
    </source>
</evidence>
<dbReference type="STRING" id="109895.A0A507E8B2"/>
<feature type="region of interest" description="Disordered" evidence="6">
    <location>
        <begin position="778"/>
        <end position="825"/>
    </location>
</feature>